<dbReference type="NCBIfam" id="TIGR03784">
    <property type="entry name" value="marine_sortase"/>
    <property type="match status" value="1"/>
</dbReference>
<dbReference type="Proteomes" id="UP001529491">
    <property type="component" value="Chromosome"/>
</dbReference>
<sequence>MTTIKIDQAHTCCTAQALQRTAQRYHIGITVILFILGAAFLAQGGYMQAKAYFAQYLIEQAWQQTLKDQQHHKPWSWADTHPVAKLEFITVPVKNVAGEQRNLQSNSISDKAHNPTLYVLSGASGRNLAFGPAKLLSSAKVNSLGNTVIAGHRDTHFALLKGTQVGQQMILQNAAGVEVLYQVNAIQVVHESDLSVMAETGQAQLTLVTCYPFDSLVAGGPMRYVVTAVPLDKVEAI</sequence>
<keyword evidence="1 3" id="KW-0378">Hydrolase</keyword>
<keyword evidence="2" id="KW-0812">Transmembrane</keyword>
<dbReference type="InterPro" id="IPR005754">
    <property type="entry name" value="Sortase"/>
</dbReference>
<keyword evidence="4" id="KW-1185">Reference proteome</keyword>
<dbReference type="RefSeq" id="WP_310470818.1">
    <property type="nucleotide sequence ID" value="NZ_CP136522.1"/>
</dbReference>
<accession>A0ABZ0K1Y8</accession>
<dbReference type="InterPro" id="IPR023365">
    <property type="entry name" value="Sortase_dom-sf"/>
</dbReference>
<feature type="transmembrane region" description="Helical" evidence="2">
    <location>
        <begin position="25"/>
        <end position="42"/>
    </location>
</feature>
<protein>
    <submittedName>
        <fullName evidence="3">Class GN sortase</fullName>
        <ecNumber evidence="3">3.4.22.-</ecNumber>
    </submittedName>
</protein>
<dbReference type="EC" id="3.4.22.-" evidence="3"/>
<dbReference type="GO" id="GO:0016787">
    <property type="term" value="F:hydrolase activity"/>
    <property type="evidence" value="ECO:0007669"/>
    <property type="project" value="UniProtKB-KW"/>
</dbReference>
<dbReference type="EMBL" id="CP136522">
    <property type="protein sequence ID" value="WOT06544.1"/>
    <property type="molecule type" value="Genomic_DNA"/>
</dbReference>
<dbReference type="Pfam" id="PF04203">
    <property type="entry name" value="Sortase"/>
    <property type="match status" value="1"/>
</dbReference>
<evidence type="ECO:0000313" key="4">
    <source>
        <dbReference type="Proteomes" id="UP001529491"/>
    </source>
</evidence>
<evidence type="ECO:0000256" key="1">
    <source>
        <dbReference type="ARBA" id="ARBA00022801"/>
    </source>
</evidence>
<dbReference type="SUPFAM" id="SSF63817">
    <property type="entry name" value="Sortase"/>
    <property type="match status" value="1"/>
</dbReference>
<dbReference type="CDD" id="cd05828">
    <property type="entry name" value="Sortase_D_1"/>
    <property type="match status" value="1"/>
</dbReference>
<dbReference type="InterPro" id="IPR022445">
    <property type="entry name" value="Sortase_proteobact_type"/>
</dbReference>
<proteinExistence type="predicted"/>
<dbReference type="Gene3D" id="2.40.260.10">
    <property type="entry name" value="Sortase"/>
    <property type="match status" value="1"/>
</dbReference>
<dbReference type="NCBIfam" id="TIGR01076">
    <property type="entry name" value="sortase_fam"/>
    <property type="match status" value="1"/>
</dbReference>
<keyword evidence="2" id="KW-0472">Membrane</keyword>
<evidence type="ECO:0000256" key="2">
    <source>
        <dbReference type="SAM" id="Phobius"/>
    </source>
</evidence>
<gene>
    <name evidence="3" type="ORF">RGE70_07225</name>
</gene>
<keyword evidence="2" id="KW-1133">Transmembrane helix</keyword>
<dbReference type="InterPro" id="IPR041999">
    <property type="entry name" value="Sortase_D_1"/>
</dbReference>
<name>A0ABZ0K1Y8_9GAMM</name>
<organism evidence="3 4">
    <name type="scientific">Shewanella youngdeokensis</name>
    <dbReference type="NCBI Taxonomy" id="2999068"/>
    <lineage>
        <taxon>Bacteria</taxon>
        <taxon>Pseudomonadati</taxon>
        <taxon>Pseudomonadota</taxon>
        <taxon>Gammaproteobacteria</taxon>
        <taxon>Alteromonadales</taxon>
        <taxon>Shewanellaceae</taxon>
        <taxon>Shewanella</taxon>
    </lineage>
</organism>
<reference evidence="3 4" key="1">
    <citation type="submission" date="2023-10" db="EMBL/GenBank/DDBJ databases">
        <title>Complete genome sequence of Shewanella sp. DAU334.</title>
        <authorList>
            <person name="Lee Y.-S."/>
            <person name="Jeong H.-R."/>
            <person name="Hwang E.-J."/>
            <person name="Choi Y.-L."/>
            <person name="Kim G.-D."/>
        </authorList>
    </citation>
    <scope>NUCLEOTIDE SEQUENCE [LARGE SCALE GENOMIC DNA]</scope>
    <source>
        <strain evidence="3 4">DAU334</strain>
    </source>
</reference>
<evidence type="ECO:0000313" key="3">
    <source>
        <dbReference type="EMBL" id="WOT06544.1"/>
    </source>
</evidence>